<dbReference type="Proteomes" id="UP000037035">
    <property type="component" value="Unassembled WGS sequence"/>
</dbReference>
<organism evidence="3 4">
    <name type="scientific">Puccinia sorghi</name>
    <dbReference type="NCBI Taxonomy" id="27349"/>
    <lineage>
        <taxon>Eukaryota</taxon>
        <taxon>Fungi</taxon>
        <taxon>Dikarya</taxon>
        <taxon>Basidiomycota</taxon>
        <taxon>Pucciniomycotina</taxon>
        <taxon>Pucciniomycetes</taxon>
        <taxon>Pucciniales</taxon>
        <taxon>Pucciniaceae</taxon>
        <taxon>Puccinia</taxon>
    </lineage>
</organism>
<dbReference type="VEuPathDB" id="FungiDB:VP01_321g2"/>
<keyword evidence="2" id="KW-1133">Transmembrane helix</keyword>
<keyword evidence="2" id="KW-0812">Transmembrane</keyword>
<feature type="transmembrane region" description="Helical" evidence="2">
    <location>
        <begin position="48"/>
        <end position="67"/>
    </location>
</feature>
<sequence length="381" mass="43882">MRQKQWHDCKNGHPQKSFLKFPGFLRWISFFLYLLFDKLSNKGKIHLLSSGTCLPILFGNCFICNSFNIRSQKYLRKVVLPSLNWHFFLFLFFLRCKCSESEVFVILNILAEFPKCIHLLNQVDGGLAVIQIPSLGSLTGNPFHTIFSDPATFLQHQQSFYFSISSFVFFLLKKIDDSYQQAGLMINLPMLCSSMYVHPIKESSLQKRPVDTELVQIRSCRTMNLGDDKSFFSLTRIILKMFSLGAPLLTQPAWHSATLAWVCAQRACVTSLGWHWILAHSQVPLGPTQPLGQSQHQQNSAATILNRSKFSFYFLNVLNCSIYPISFKWTILIQSWKILILRFRQTKSRLVSWPKNFGTSPGRHMSTKTKRRPPNNNNSLI</sequence>
<dbReference type="AlphaFoldDB" id="A0A0L6V060"/>
<feature type="region of interest" description="Disordered" evidence="1">
    <location>
        <begin position="355"/>
        <end position="381"/>
    </location>
</feature>
<evidence type="ECO:0000256" key="2">
    <source>
        <dbReference type="SAM" id="Phobius"/>
    </source>
</evidence>
<dbReference type="EMBL" id="LAVV01008191">
    <property type="protein sequence ID" value="KNZ53505.1"/>
    <property type="molecule type" value="Genomic_DNA"/>
</dbReference>
<evidence type="ECO:0000313" key="3">
    <source>
        <dbReference type="EMBL" id="KNZ53505.1"/>
    </source>
</evidence>
<evidence type="ECO:0000313" key="4">
    <source>
        <dbReference type="Proteomes" id="UP000037035"/>
    </source>
</evidence>
<evidence type="ECO:0000256" key="1">
    <source>
        <dbReference type="SAM" id="MobiDB-lite"/>
    </source>
</evidence>
<keyword evidence="2" id="KW-0472">Membrane</keyword>
<reference evidence="3 4" key="1">
    <citation type="submission" date="2015-08" db="EMBL/GenBank/DDBJ databases">
        <title>Next Generation Sequencing and Analysis of the Genome of Puccinia sorghi L Schw, the Causal Agent of Maize Common Rust.</title>
        <authorList>
            <person name="Rochi L."/>
            <person name="Burguener G."/>
            <person name="Darino M."/>
            <person name="Turjanski A."/>
            <person name="Kreff E."/>
            <person name="Dieguez M.J."/>
            <person name="Sacco F."/>
        </authorList>
    </citation>
    <scope>NUCLEOTIDE SEQUENCE [LARGE SCALE GENOMIC DNA]</scope>
    <source>
        <strain evidence="3 4">RO10H11247</strain>
    </source>
</reference>
<gene>
    <name evidence="3" type="ORF">VP01_321g2</name>
</gene>
<protein>
    <submittedName>
        <fullName evidence="3">Uncharacterized protein</fullName>
    </submittedName>
</protein>
<name>A0A0L6V060_9BASI</name>
<accession>A0A0L6V060</accession>
<proteinExistence type="predicted"/>
<feature type="transmembrane region" description="Helical" evidence="2">
    <location>
        <begin position="21"/>
        <end position="36"/>
    </location>
</feature>
<comment type="caution">
    <text evidence="3">The sequence shown here is derived from an EMBL/GenBank/DDBJ whole genome shotgun (WGS) entry which is preliminary data.</text>
</comment>
<keyword evidence="4" id="KW-1185">Reference proteome</keyword>